<organism evidence="1 2">
    <name type="scientific">Schistosoma mansoni</name>
    <name type="common">Blood fluke</name>
    <dbReference type="NCBI Taxonomy" id="6183"/>
    <lineage>
        <taxon>Eukaryota</taxon>
        <taxon>Metazoa</taxon>
        <taxon>Spiralia</taxon>
        <taxon>Lophotrochozoa</taxon>
        <taxon>Platyhelminthes</taxon>
        <taxon>Trematoda</taxon>
        <taxon>Digenea</taxon>
        <taxon>Strigeidida</taxon>
        <taxon>Schistosomatoidea</taxon>
        <taxon>Schistosomatidae</taxon>
        <taxon>Schistosoma</taxon>
    </lineage>
</organism>
<dbReference type="AlphaFoldDB" id="G4LVS5"/>
<reference evidence="1" key="1">
    <citation type="journal article" date="2012" name="PLoS Negl. Trop. Dis.">
        <title>A systematically improved high quality genome and transcriptome of the human blood fluke Schistosoma mansoni.</title>
        <authorList>
            <person name="Protasio A.V."/>
            <person name="Tsai I.J."/>
            <person name="Babbage A."/>
            <person name="Nichol S."/>
            <person name="Hunt M."/>
            <person name="Aslett M.A."/>
            <person name="De Silva N."/>
            <person name="Velarde G.S."/>
            <person name="Anderson T.J."/>
            <person name="Clark R.C."/>
            <person name="Davidson C."/>
            <person name="Dillon G.P."/>
            <person name="Holroyd N.E."/>
            <person name="LoVerde P.T."/>
            <person name="Lloyd C."/>
            <person name="McQuillan J."/>
            <person name="Oliveira G."/>
            <person name="Otto T.D."/>
            <person name="Parker-Manuel S.J."/>
            <person name="Quail M.A."/>
            <person name="Wilson R.A."/>
            <person name="Zerlotini A."/>
            <person name="Dunne D.W."/>
            <person name="Berriman M."/>
        </authorList>
    </citation>
    <scope>NUCLEOTIDE SEQUENCE [LARGE SCALE GENOMIC DNA]</scope>
    <source>
        <strain evidence="1">Puerto Rican</strain>
    </source>
</reference>
<dbReference type="HOGENOM" id="CLU_3034886_0_0_1"/>
<dbReference type="CTD" id="8340965"/>
<dbReference type="GeneID" id="8340965"/>
<accession>G4LVS5</accession>
<sequence length="55" mass="5998">MPVFLLSNVKGANISRIISATQHCLKIRKQSEGTLVQHGDMFTAQKPGNNFPDAS</sequence>
<dbReference type="Proteomes" id="UP000008854">
    <property type="component" value="Unassembled WGS sequence"/>
</dbReference>
<evidence type="ECO:0000313" key="2">
    <source>
        <dbReference type="WBParaSite" id="Smp_000250.1"/>
    </source>
</evidence>
<proteinExistence type="predicted"/>
<keyword evidence="1" id="KW-1185">Reference proteome</keyword>
<dbReference type="WBParaSite" id="Smp_000250.1">
    <property type="protein sequence ID" value="Smp_000250.1"/>
    <property type="gene ID" value="Smp_000250"/>
</dbReference>
<dbReference type="KEGG" id="smm:Smp_000250"/>
<name>G4LVS5_SCHMA</name>
<evidence type="ECO:0000313" key="1">
    <source>
        <dbReference type="Proteomes" id="UP000008854"/>
    </source>
</evidence>
<dbReference type="RefSeq" id="XP_018645372.1">
    <property type="nucleotide sequence ID" value="XM_018791425.1"/>
</dbReference>
<protein>
    <submittedName>
        <fullName evidence="2">Transposase</fullName>
    </submittedName>
</protein>
<dbReference type="InParanoid" id="G4LVS5"/>
<reference evidence="2" key="2">
    <citation type="submission" date="2018-12" db="UniProtKB">
        <authorList>
            <consortium name="WormBaseParasite"/>
        </authorList>
    </citation>
    <scope>IDENTIFICATION</scope>
    <source>
        <strain evidence="2">Puerto Rican</strain>
    </source>
</reference>